<evidence type="ECO:0000313" key="2">
    <source>
        <dbReference type="EMBL" id="ETO01079.1"/>
    </source>
</evidence>
<accession>X6LHJ3</accession>
<protein>
    <submittedName>
        <fullName evidence="2">Uncharacterized protein</fullName>
    </submittedName>
</protein>
<feature type="region of interest" description="Disordered" evidence="1">
    <location>
        <begin position="1"/>
        <end position="21"/>
    </location>
</feature>
<name>X6LHJ3_RETFI</name>
<sequence length="203" mass="23983">YVSVWSDDNNSNDENKNETNKSKKLNQLSQFNRLNNYNRWLPFTDNHNHPIIIGRNNDSYFGARALIGGINNHLLFITYFDNNISVFDLNTFQFIKHDTLPTSNNIFYHCFVSKSENRQKNKQNYQMLLFKQKTGLSIEYDEDNNTFQFHQLPVCDDIATFNHYAYVCINDVIFAQVFNSRKQMDDISKHFTQSIVYVCCNIE</sequence>
<feature type="non-terminal residue" evidence="2">
    <location>
        <position position="1"/>
    </location>
</feature>
<evidence type="ECO:0000313" key="3">
    <source>
        <dbReference type="Proteomes" id="UP000023152"/>
    </source>
</evidence>
<proteinExistence type="predicted"/>
<dbReference type="AlphaFoldDB" id="X6LHJ3"/>
<comment type="caution">
    <text evidence="2">The sequence shown here is derived from an EMBL/GenBank/DDBJ whole genome shotgun (WGS) entry which is preliminary data.</text>
</comment>
<dbReference type="EMBL" id="ASPP01039302">
    <property type="protein sequence ID" value="ETO01079.1"/>
    <property type="molecule type" value="Genomic_DNA"/>
</dbReference>
<evidence type="ECO:0000256" key="1">
    <source>
        <dbReference type="SAM" id="MobiDB-lite"/>
    </source>
</evidence>
<gene>
    <name evidence="2" type="ORF">RFI_36361</name>
</gene>
<organism evidence="2 3">
    <name type="scientific">Reticulomyxa filosa</name>
    <dbReference type="NCBI Taxonomy" id="46433"/>
    <lineage>
        <taxon>Eukaryota</taxon>
        <taxon>Sar</taxon>
        <taxon>Rhizaria</taxon>
        <taxon>Retaria</taxon>
        <taxon>Foraminifera</taxon>
        <taxon>Monothalamids</taxon>
        <taxon>Reticulomyxidae</taxon>
        <taxon>Reticulomyxa</taxon>
    </lineage>
</organism>
<dbReference type="Proteomes" id="UP000023152">
    <property type="component" value="Unassembled WGS sequence"/>
</dbReference>
<reference evidence="2 3" key="1">
    <citation type="journal article" date="2013" name="Curr. Biol.">
        <title>The Genome of the Foraminiferan Reticulomyxa filosa.</title>
        <authorList>
            <person name="Glockner G."/>
            <person name="Hulsmann N."/>
            <person name="Schleicher M."/>
            <person name="Noegel A.A."/>
            <person name="Eichinger L."/>
            <person name="Gallinger C."/>
            <person name="Pawlowski J."/>
            <person name="Sierra R."/>
            <person name="Euteneuer U."/>
            <person name="Pillet L."/>
            <person name="Moustafa A."/>
            <person name="Platzer M."/>
            <person name="Groth M."/>
            <person name="Szafranski K."/>
            <person name="Schliwa M."/>
        </authorList>
    </citation>
    <scope>NUCLEOTIDE SEQUENCE [LARGE SCALE GENOMIC DNA]</scope>
</reference>
<keyword evidence="3" id="KW-1185">Reference proteome</keyword>